<name>A0A1K2HXB2_9HYPH</name>
<dbReference type="InterPro" id="IPR045276">
    <property type="entry name" value="YbiO_bact"/>
</dbReference>
<feature type="transmembrane region" description="Helical" evidence="7">
    <location>
        <begin position="129"/>
        <end position="149"/>
    </location>
</feature>
<dbReference type="InterPro" id="IPR049142">
    <property type="entry name" value="MS_channel_1st"/>
</dbReference>
<dbReference type="Gene3D" id="3.30.70.100">
    <property type="match status" value="1"/>
</dbReference>
<feature type="transmembrane region" description="Helical" evidence="7">
    <location>
        <begin position="170"/>
        <end position="199"/>
    </location>
</feature>
<keyword evidence="13" id="KW-1185">Reference proteome</keyword>
<feature type="transmembrane region" description="Helical" evidence="7">
    <location>
        <begin position="518"/>
        <end position="536"/>
    </location>
</feature>
<feature type="transmembrane region" description="Helical" evidence="7">
    <location>
        <begin position="284"/>
        <end position="304"/>
    </location>
</feature>
<keyword evidence="8" id="KW-0732">Signal</keyword>
<feature type="transmembrane region" description="Helical" evidence="7">
    <location>
        <begin position="254"/>
        <end position="272"/>
    </location>
</feature>
<dbReference type="AlphaFoldDB" id="A0A1K2HXB2"/>
<dbReference type="Pfam" id="PF00924">
    <property type="entry name" value="MS_channel_2nd"/>
    <property type="match status" value="1"/>
</dbReference>
<gene>
    <name evidence="12" type="ORF">SAMN02983003_1921</name>
</gene>
<feature type="signal peptide" evidence="8">
    <location>
        <begin position="1"/>
        <end position="24"/>
    </location>
</feature>
<feature type="transmembrane region" description="Helical" evidence="7">
    <location>
        <begin position="325"/>
        <end position="348"/>
    </location>
</feature>
<keyword evidence="6 7" id="KW-0472">Membrane</keyword>
<keyword evidence="5 7" id="KW-1133">Transmembrane helix</keyword>
<evidence type="ECO:0000313" key="13">
    <source>
        <dbReference type="Proteomes" id="UP000183447"/>
    </source>
</evidence>
<dbReference type="Pfam" id="PF25392">
    <property type="entry name" value="MS_channel_TM1"/>
    <property type="match status" value="1"/>
</dbReference>
<feature type="domain" description="Mechanosensitive ion channel MscS" evidence="9">
    <location>
        <begin position="539"/>
        <end position="601"/>
    </location>
</feature>
<evidence type="ECO:0000256" key="2">
    <source>
        <dbReference type="ARBA" id="ARBA00008017"/>
    </source>
</evidence>
<evidence type="ECO:0000259" key="9">
    <source>
        <dbReference type="Pfam" id="PF00924"/>
    </source>
</evidence>
<dbReference type="RefSeq" id="WP_072342011.1">
    <property type="nucleotide sequence ID" value="NZ_FPKU01000002.1"/>
</dbReference>
<comment type="similarity">
    <text evidence="2">Belongs to the MscS (TC 1.A.23) family.</text>
</comment>
<dbReference type="EMBL" id="FPKU01000002">
    <property type="protein sequence ID" value="SFZ84278.1"/>
    <property type="molecule type" value="Genomic_DNA"/>
</dbReference>
<dbReference type="STRING" id="665118.SAMN02983003_1921"/>
<dbReference type="Gene3D" id="1.10.287.1260">
    <property type="match status" value="1"/>
</dbReference>
<evidence type="ECO:0000256" key="1">
    <source>
        <dbReference type="ARBA" id="ARBA00004651"/>
    </source>
</evidence>
<dbReference type="InterPro" id="IPR010920">
    <property type="entry name" value="LSM_dom_sf"/>
</dbReference>
<feature type="transmembrane region" description="Helical" evidence="7">
    <location>
        <begin position="446"/>
        <end position="471"/>
    </location>
</feature>
<evidence type="ECO:0000256" key="3">
    <source>
        <dbReference type="ARBA" id="ARBA00022475"/>
    </source>
</evidence>
<dbReference type="InterPro" id="IPR011014">
    <property type="entry name" value="MscS_channel_TM-2"/>
</dbReference>
<dbReference type="Proteomes" id="UP000183447">
    <property type="component" value="Unassembled WGS sequence"/>
</dbReference>
<evidence type="ECO:0000256" key="6">
    <source>
        <dbReference type="ARBA" id="ARBA00023136"/>
    </source>
</evidence>
<dbReference type="PANTHER" id="PTHR30460:SF0">
    <property type="entry name" value="MODERATE CONDUCTANCE MECHANOSENSITIVE CHANNEL YBIO"/>
    <property type="match status" value="1"/>
</dbReference>
<protein>
    <submittedName>
        <fullName evidence="12">Small conductance mechanosensitive channel</fullName>
    </submittedName>
</protein>
<feature type="transmembrane region" description="Helical" evidence="7">
    <location>
        <begin position="402"/>
        <end position="426"/>
    </location>
</feature>
<feature type="transmembrane region" description="Helical" evidence="7">
    <location>
        <begin position="492"/>
        <end position="512"/>
    </location>
</feature>
<dbReference type="SUPFAM" id="SSF50182">
    <property type="entry name" value="Sm-like ribonucleoproteins"/>
    <property type="match status" value="1"/>
</dbReference>
<evidence type="ECO:0000259" key="11">
    <source>
        <dbReference type="Pfam" id="PF25392"/>
    </source>
</evidence>
<feature type="chain" id="PRO_5013221922" evidence="8">
    <location>
        <begin position="25"/>
        <end position="721"/>
    </location>
</feature>
<dbReference type="SUPFAM" id="SSF82689">
    <property type="entry name" value="Mechanosensitive channel protein MscS (YggB), C-terminal domain"/>
    <property type="match status" value="1"/>
</dbReference>
<dbReference type="GO" id="GO:0005886">
    <property type="term" value="C:plasma membrane"/>
    <property type="evidence" value="ECO:0007669"/>
    <property type="project" value="UniProtKB-SubCell"/>
</dbReference>
<dbReference type="GO" id="GO:0008381">
    <property type="term" value="F:mechanosensitive monoatomic ion channel activity"/>
    <property type="evidence" value="ECO:0007669"/>
    <property type="project" value="InterPro"/>
</dbReference>
<dbReference type="InterPro" id="IPR006685">
    <property type="entry name" value="MscS_channel_2nd"/>
</dbReference>
<feature type="domain" description="Mechanosensitive ion channel transmembrane helices 2/3" evidence="10">
    <location>
        <begin position="499"/>
        <end position="537"/>
    </location>
</feature>
<dbReference type="InterPro" id="IPR023408">
    <property type="entry name" value="MscS_beta-dom_sf"/>
</dbReference>
<evidence type="ECO:0000256" key="7">
    <source>
        <dbReference type="SAM" id="Phobius"/>
    </source>
</evidence>
<reference evidence="12 13" key="1">
    <citation type="submission" date="2016-11" db="EMBL/GenBank/DDBJ databases">
        <authorList>
            <person name="Jaros S."/>
            <person name="Januszkiewicz K."/>
            <person name="Wedrychowicz H."/>
        </authorList>
    </citation>
    <scope>NUCLEOTIDE SEQUENCE [LARGE SCALE GENOMIC DNA]</scope>
    <source>
        <strain evidence="12 13">ATCC 23634</strain>
    </source>
</reference>
<comment type="subcellular location">
    <subcellularLocation>
        <location evidence="1">Cell membrane</location>
        <topology evidence="1">Multi-pass membrane protein</topology>
    </subcellularLocation>
</comment>
<sequence>MPPLVRNLIVALFASLFMAIPVSAQEASTTETAPAEAAPLETLVEVLKDDAARQTLIEELEAQIGNTAGPVEAAPPPAPSLGGRLADMTKQTAEVAADSAARFWRQLTGLPGTLGAIGSGDFDALGRQLLDLVLLALITYATFLVLRLVGERLRRLLLAKARFGTAVVRVLAALFITLGNLVLVALAWAIGHIVALTFFGTPGFIAFHHSAFLNAFLLVEGSQALIRALLSPRRAELRGLPLSDADAYELTRRARVLVSVLVFGQLLLVPIANRSLSADAGTMVSVAVLTVMLALLVNLVLNYRERVTARLVAFTHARAGSGMSFLAQFWHLPVLAYLIGLFVVVVVQPTTEVLPILGNTAKLVAAIVAGFMVSHLLGRLIMGGVRVPPRVAERVPLLETRLNAFVPKALGALRLLVFIMVFAFVLDQLGLFDLGGWLESELGARVATSTLTVAAILLAAFVAWLTLNSWVDYRFHPDSGPPLKARERTLLVLMRNAATIAIVVMAAMFTLSEVGINIAPLLASAGVIGLAVGFGAQKLVQDIITGIFIQLEGAMDVGDVVTIAGVTGSVERLTIRSAALRDGNGAYHVIPFSAVTTVSNLLRGYSVAMCDIAVAHAADLAAVKAAMADAFAWVKASPAGEGVIGEFDWVGVEAITETGVTVRAQIKALPGKQWPAKRAFLAKVMSVFEERGIPLAGPQRIAVFAPADPPAAALRHQPVPE</sequence>
<dbReference type="PRINTS" id="PR00173">
    <property type="entry name" value="EDTRNSPORT"/>
</dbReference>
<feature type="domain" description="Moderate conductance mechanosensitive channel YbiO-like transmembrane helix 1" evidence="11">
    <location>
        <begin position="360"/>
        <end position="437"/>
    </location>
</feature>
<dbReference type="Gene3D" id="2.30.30.60">
    <property type="match status" value="1"/>
</dbReference>
<evidence type="ECO:0000256" key="4">
    <source>
        <dbReference type="ARBA" id="ARBA00022692"/>
    </source>
</evidence>
<feature type="transmembrane region" description="Helical" evidence="7">
    <location>
        <begin position="360"/>
        <end position="381"/>
    </location>
</feature>
<dbReference type="SUPFAM" id="SSF82861">
    <property type="entry name" value="Mechanosensitive channel protein MscS (YggB), transmembrane region"/>
    <property type="match status" value="1"/>
</dbReference>
<evidence type="ECO:0000313" key="12">
    <source>
        <dbReference type="EMBL" id="SFZ84278.1"/>
    </source>
</evidence>
<evidence type="ECO:0000256" key="5">
    <source>
        <dbReference type="ARBA" id="ARBA00022989"/>
    </source>
</evidence>
<organism evidence="12 13">
    <name type="scientific">Devosia enhydra</name>
    <dbReference type="NCBI Taxonomy" id="665118"/>
    <lineage>
        <taxon>Bacteria</taxon>
        <taxon>Pseudomonadati</taxon>
        <taxon>Pseudomonadota</taxon>
        <taxon>Alphaproteobacteria</taxon>
        <taxon>Hyphomicrobiales</taxon>
        <taxon>Devosiaceae</taxon>
        <taxon>Devosia</taxon>
    </lineage>
</organism>
<proteinExistence type="inferred from homology"/>
<accession>A0A1K2HXB2</accession>
<dbReference type="InterPro" id="IPR011066">
    <property type="entry name" value="MscS_channel_C_sf"/>
</dbReference>
<dbReference type="PANTHER" id="PTHR30460">
    <property type="entry name" value="MODERATE CONDUCTANCE MECHANOSENSITIVE CHANNEL YBIO"/>
    <property type="match status" value="1"/>
</dbReference>
<keyword evidence="4 7" id="KW-0812">Transmembrane</keyword>
<evidence type="ECO:0000256" key="8">
    <source>
        <dbReference type="SAM" id="SignalP"/>
    </source>
</evidence>
<dbReference type="Pfam" id="PF21088">
    <property type="entry name" value="MS_channel_1st"/>
    <property type="match status" value="1"/>
</dbReference>
<dbReference type="InterPro" id="IPR057485">
    <property type="entry name" value="YbiO-like_TM1"/>
</dbReference>
<keyword evidence="3" id="KW-1003">Cell membrane</keyword>
<evidence type="ECO:0000259" key="10">
    <source>
        <dbReference type="Pfam" id="PF21088"/>
    </source>
</evidence>